<keyword evidence="4 18" id="KW-0677">Repeat</keyword>
<dbReference type="GO" id="GO:0005524">
    <property type="term" value="F:ATP binding"/>
    <property type="evidence" value="ECO:0007669"/>
    <property type="project" value="UniProtKB-UniRule"/>
</dbReference>
<dbReference type="GO" id="GO:0020037">
    <property type="term" value="F:heme binding"/>
    <property type="evidence" value="ECO:0007669"/>
    <property type="project" value="InterPro"/>
</dbReference>
<dbReference type="GO" id="GO:0016887">
    <property type="term" value="F:ATP hydrolysis activity"/>
    <property type="evidence" value="ECO:0007669"/>
    <property type="project" value="InterPro"/>
</dbReference>
<evidence type="ECO:0000256" key="18">
    <source>
        <dbReference type="HAMAP-Rule" id="MF_00205"/>
    </source>
</evidence>
<keyword evidence="13 18" id="KW-0238">DNA-binding</keyword>
<dbReference type="PANTHER" id="PTHR43152">
    <property type="entry name" value="UVRABC SYSTEM PROTEIN A"/>
    <property type="match status" value="1"/>
</dbReference>
<comment type="function">
    <text evidence="18">The UvrABC repair system catalyzes the recognition and processing of DNA lesions. UvrA is an ATPase and a DNA-binding protein. A damage recognition complex composed of 2 UvrA and 2 UvrB subunits scans DNA for abnormalities. When the presence of a lesion has been verified by UvrB, the UvrA molecules dissociate.</text>
</comment>
<evidence type="ECO:0000256" key="10">
    <source>
        <dbReference type="ARBA" id="ARBA00022840"/>
    </source>
</evidence>
<evidence type="ECO:0000259" key="21">
    <source>
        <dbReference type="PROSITE" id="PS51007"/>
    </source>
</evidence>
<proteinExistence type="inferred from homology"/>
<accession>A0A2K1NWT8</accession>
<dbReference type="InterPro" id="IPR017871">
    <property type="entry name" value="ABC_transporter-like_CS"/>
</dbReference>
<evidence type="ECO:0000256" key="3">
    <source>
        <dbReference type="ARBA" id="ARBA00022723"/>
    </source>
</evidence>
<evidence type="ECO:0000256" key="11">
    <source>
        <dbReference type="ARBA" id="ARBA00022881"/>
    </source>
</evidence>
<dbReference type="PROSITE" id="PS50893">
    <property type="entry name" value="ABC_TRANSPORTER_2"/>
    <property type="match status" value="1"/>
</dbReference>
<dbReference type="CDD" id="cd03271">
    <property type="entry name" value="ABC_UvrA_II"/>
    <property type="match status" value="1"/>
</dbReference>
<dbReference type="Pfam" id="PF17760">
    <property type="entry name" value="UvrA_inter"/>
    <property type="match status" value="1"/>
</dbReference>
<evidence type="ECO:0000256" key="15">
    <source>
        <dbReference type="ARBA" id="ARBA00038000"/>
    </source>
</evidence>
<keyword evidence="14 18" id="KW-0234">DNA repair</keyword>
<dbReference type="SUPFAM" id="SSF52540">
    <property type="entry name" value="P-loop containing nucleoside triphosphate hydrolases"/>
    <property type="match status" value="2"/>
</dbReference>
<dbReference type="EMBL" id="AZRL01000022">
    <property type="protein sequence ID" value="PNR95002.1"/>
    <property type="molecule type" value="Genomic_DNA"/>
</dbReference>
<reference evidence="22 23" key="1">
    <citation type="submission" date="2013-12" db="EMBL/GenBank/DDBJ databases">
        <title>Comparative genomics of Petrotoga isolates.</title>
        <authorList>
            <person name="Nesbo C.L."/>
            <person name="Charchuk R."/>
            <person name="Chow K."/>
        </authorList>
    </citation>
    <scope>NUCLEOTIDE SEQUENCE [LARGE SCALE GENOMIC DNA]</scope>
    <source>
        <strain evidence="22 23">DSM 13574</strain>
    </source>
</reference>
<evidence type="ECO:0000256" key="1">
    <source>
        <dbReference type="ARBA" id="ARBA00004496"/>
    </source>
</evidence>
<dbReference type="AlphaFoldDB" id="A0A2K1NWT8"/>
<evidence type="ECO:0000256" key="16">
    <source>
        <dbReference type="ARBA" id="ARBA00039316"/>
    </source>
</evidence>
<dbReference type="PANTHER" id="PTHR43152:SF3">
    <property type="entry name" value="UVRABC SYSTEM PROTEIN A"/>
    <property type="match status" value="1"/>
</dbReference>
<dbReference type="InterPro" id="IPR009056">
    <property type="entry name" value="Cyt_c-like_dom"/>
</dbReference>
<evidence type="ECO:0000256" key="14">
    <source>
        <dbReference type="ARBA" id="ARBA00023204"/>
    </source>
</evidence>
<dbReference type="Gene3D" id="1.20.1580.10">
    <property type="entry name" value="ABC transporter ATPase like domain"/>
    <property type="match status" value="2"/>
</dbReference>
<dbReference type="Gene3D" id="3.30.1490.20">
    <property type="entry name" value="ATP-grasp fold, A domain"/>
    <property type="match status" value="1"/>
</dbReference>
<dbReference type="NCBIfam" id="NF001503">
    <property type="entry name" value="PRK00349.1"/>
    <property type="match status" value="1"/>
</dbReference>
<keyword evidence="12 19" id="KW-0408">Iron</keyword>
<dbReference type="GO" id="GO:0003677">
    <property type="term" value="F:DNA binding"/>
    <property type="evidence" value="ECO:0007669"/>
    <property type="project" value="UniProtKB-UniRule"/>
</dbReference>
<feature type="domain" description="Cytochrome c" evidence="21">
    <location>
        <begin position="264"/>
        <end position="403"/>
    </location>
</feature>
<dbReference type="NCBIfam" id="TIGR00630">
    <property type="entry name" value="uvra"/>
    <property type="match status" value="1"/>
</dbReference>
<name>A0A2K1NWT8_9BACT</name>
<dbReference type="Gene3D" id="1.10.8.280">
    <property type="entry name" value="ABC transporter ATPase domain-like"/>
    <property type="match status" value="1"/>
</dbReference>
<dbReference type="GO" id="GO:0009432">
    <property type="term" value="P:SOS response"/>
    <property type="evidence" value="ECO:0007669"/>
    <property type="project" value="UniProtKB-UniRule"/>
</dbReference>
<evidence type="ECO:0000313" key="23">
    <source>
        <dbReference type="Proteomes" id="UP000236434"/>
    </source>
</evidence>
<feature type="zinc finger region" description="C4-type" evidence="18">
    <location>
        <begin position="742"/>
        <end position="768"/>
    </location>
</feature>
<keyword evidence="8 18" id="KW-0863">Zinc-finger</keyword>
<keyword evidence="9 18" id="KW-0862">Zinc</keyword>
<keyword evidence="18" id="KW-0742">SOS response</keyword>
<evidence type="ECO:0000256" key="7">
    <source>
        <dbReference type="ARBA" id="ARBA00022769"/>
    </source>
</evidence>
<dbReference type="SMART" id="SM00382">
    <property type="entry name" value="AAA"/>
    <property type="match status" value="2"/>
</dbReference>
<dbReference type="PROSITE" id="PS51007">
    <property type="entry name" value="CYTC"/>
    <property type="match status" value="1"/>
</dbReference>
<dbReference type="Pfam" id="PF17755">
    <property type="entry name" value="UvrA_DNA-bind"/>
    <property type="match status" value="1"/>
</dbReference>
<dbReference type="Proteomes" id="UP000236434">
    <property type="component" value="Unassembled WGS sequence"/>
</dbReference>
<evidence type="ECO:0000256" key="19">
    <source>
        <dbReference type="PROSITE-ProRule" id="PRU00433"/>
    </source>
</evidence>
<dbReference type="GO" id="GO:0009380">
    <property type="term" value="C:excinuclease repair complex"/>
    <property type="evidence" value="ECO:0007669"/>
    <property type="project" value="InterPro"/>
</dbReference>
<dbReference type="InterPro" id="IPR013815">
    <property type="entry name" value="ATP_grasp_subdomain_1"/>
</dbReference>
<dbReference type="InterPro" id="IPR003439">
    <property type="entry name" value="ABC_transporter-like_ATP-bd"/>
</dbReference>
<feature type="zinc finger region" description="C4-type" evidence="18">
    <location>
        <begin position="258"/>
        <end position="285"/>
    </location>
</feature>
<dbReference type="InterPro" id="IPR041102">
    <property type="entry name" value="UvrA_inter"/>
</dbReference>
<comment type="subunit">
    <text evidence="18">Forms a heterotetramer with UvrB during the search for lesions.</text>
</comment>
<evidence type="ECO:0000256" key="4">
    <source>
        <dbReference type="ARBA" id="ARBA00022737"/>
    </source>
</evidence>
<dbReference type="OrthoDB" id="9809851at2"/>
<comment type="subcellular location">
    <subcellularLocation>
        <location evidence="1 18">Cytoplasm</location>
    </subcellularLocation>
</comment>
<feature type="binding site" evidence="18">
    <location>
        <begin position="643"/>
        <end position="650"/>
    </location>
    <ligand>
        <name>ATP</name>
        <dbReference type="ChEBI" id="CHEBI:30616"/>
    </ligand>
</feature>
<dbReference type="GO" id="GO:0009381">
    <property type="term" value="F:excinuclease ABC activity"/>
    <property type="evidence" value="ECO:0007669"/>
    <property type="project" value="UniProtKB-UniRule"/>
</dbReference>
<keyword evidence="2 18" id="KW-0963">Cytoplasm</keyword>
<organism evidence="22 23">
    <name type="scientific">Petrotoga olearia DSM 13574</name>
    <dbReference type="NCBI Taxonomy" id="1122955"/>
    <lineage>
        <taxon>Bacteria</taxon>
        <taxon>Thermotogati</taxon>
        <taxon>Thermotogota</taxon>
        <taxon>Thermotogae</taxon>
        <taxon>Petrotogales</taxon>
        <taxon>Petrotogaceae</taxon>
        <taxon>Petrotoga</taxon>
    </lineage>
</organism>
<evidence type="ECO:0000256" key="5">
    <source>
        <dbReference type="ARBA" id="ARBA00022741"/>
    </source>
</evidence>
<dbReference type="InterPro" id="IPR003593">
    <property type="entry name" value="AAA+_ATPase"/>
</dbReference>
<evidence type="ECO:0000256" key="17">
    <source>
        <dbReference type="ARBA" id="ARBA00042156"/>
    </source>
</evidence>
<comment type="caution">
    <text evidence="22">The sequence shown here is derived from an EMBL/GenBank/DDBJ whole genome shotgun (WGS) entry which is preliminary data.</text>
</comment>
<keyword evidence="7 18" id="KW-0228">DNA excision</keyword>
<sequence length="948" mass="106945">MDSKWIRIKGAREHNLKNIDVEIPKNTLSVITGLSGSGKSTLALDTIYAEGQRRYLESVSSYARQFLGNLKKPDVELIEGLSPSIAIEQKSVSHNPRSTVGTITEIYDYIRVLFARVGKAYCPKCNIPLQSSTVDEIADNIYKNFKENARLYIFAPIAKEKKGEFKKELHSMKVSGFKRVEVDGVIYDLDEIDSLEKSYRHNINLLVDRVKLRKDNFERIFEAVELSLKEGDGFVEIREMDSEENVVSSQTFSENLACPKCGYSFPEINPKLFSFNSPYGACSECHGLGFKLEIEPEYIFDINKSLEDGAALNMGKDTFMVSMMKDVVRSLGEDPSKPLKNMPSKVLNTLLYGTDKEIDFSFSKRNGDSYAFTREFEGMVNWYERRYKQTDSRDIREWIERNFMIQKTCQTCNGKRLREEALSVRIDGYNIFDLTEMPISEIKLFFDALKLSDFEMEISHELLREINRRLTFLIDVGLDYLTLGRNATTLSGGESQRVRLATQIGSGLTGVTYVLDEPTIGLHQRDNDRLINTLKKLRDLDNTVIVVEHDENVIRSSDYIIDLGLGAGVNGGRVIFQGPTNKLLENSNKSLTGKYLRGEKRIEILDKKRVEKDGSLKIIGAKHNNLKNISVEIPLGKFVAITGVSGSGKSSLIMDTLYPALQKELYNSRVRPGEYEKIEGLKYIDSVISIDQSPIGRTPRSNPATYTGVFDYIRELFAATPEAKIRGYDKGRFSFNVKGGRCEACKGHGVLKIEMQFLPDVYVTCDVCKGKRYNKETLKVTYRGKNISDILEMTVDEALDFFKNLPLIKNVLELLQDVGLGYIRLGQPATTLSGGEAQRIKLTSELRKKSTGNTVYILDEPTTGLHFEDIKKLIKVLNILVEKGNTVIVIEHEMDIIKNADYIIDLGPEGGENGGYIVASGTPEEIAESGTYTAYYLQQVLLKERISK</sequence>
<dbReference type="GO" id="GO:0008270">
    <property type="term" value="F:zinc ion binding"/>
    <property type="evidence" value="ECO:0007669"/>
    <property type="project" value="UniProtKB-UniRule"/>
</dbReference>
<feature type="domain" description="ABC transporter" evidence="20">
    <location>
        <begin position="610"/>
        <end position="939"/>
    </location>
</feature>
<dbReference type="Gene3D" id="3.40.50.300">
    <property type="entry name" value="P-loop containing nucleotide triphosphate hydrolases"/>
    <property type="match status" value="2"/>
</dbReference>
<protein>
    <recommendedName>
        <fullName evidence="16 18">UvrABC system protein A</fullName>
        <shortName evidence="18">UvrA protein</shortName>
    </recommendedName>
    <alternativeName>
        <fullName evidence="17 18">Excinuclease ABC subunit A</fullName>
    </alternativeName>
</protein>
<evidence type="ECO:0000259" key="20">
    <source>
        <dbReference type="PROSITE" id="PS50893"/>
    </source>
</evidence>
<evidence type="ECO:0000256" key="8">
    <source>
        <dbReference type="ARBA" id="ARBA00022771"/>
    </source>
</evidence>
<evidence type="ECO:0000256" key="13">
    <source>
        <dbReference type="ARBA" id="ARBA00023125"/>
    </source>
</evidence>
<keyword evidence="19" id="KW-0349">Heme</keyword>
<comment type="similarity">
    <text evidence="15 18">Belongs to the ABC transporter superfamily. UvrA family.</text>
</comment>
<dbReference type="GO" id="GO:0006289">
    <property type="term" value="P:nucleotide-excision repair"/>
    <property type="evidence" value="ECO:0007669"/>
    <property type="project" value="UniProtKB-UniRule"/>
</dbReference>
<dbReference type="InterPro" id="IPR041552">
    <property type="entry name" value="UvrA_DNA-bd"/>
</dbReference>
<dbReference type="InterPro" id="IPR004602">
    <property type="entry name" value="UvrA"/>
</dbReference>
<gene>
    <name evidence="18 22" type="primary">uvrA</name>
    <name evidence="22" type="ORF">X929_09030</name>
</gene>
<keyword evidence="5 18" id="KW-0547">Nucleotide-binding</keyword>
<keyword evidence="10 18" id="KW-0067">ATP-binding</keyword>
<evidence type="ECO:0000256" key="2">
    <source>
        <dbReference type="ARBA" id="ARBA00022490"/>
    </source>
</evidence>
<dbReference type="HAMAP" id="MF_00205">
    <property type="entry name" value="UvrA"/>
    <property type="match status" value="1"/>
</dbReference>
<dbReference type="RefSeq" id="WP_103067647.1">
    <property type="nucleotide sequence ID" value="NZ_AZRL01000022.1"/>
</dbReference>
<dbReference type="FunFam" id="1.20.1580.10:FF:000002">
    <property type="entry name" value="UvrABC system protein A"/>
    <property type="match status" value="1"/>
</dbReference>
<evidence type="ECO:0000256" key="6">
    <source>
        <dbReference type="ARBA" id="ARBA00022763"/>
    </source>
</evidence>
<dbReference type="InterPro" id="IPR027417">
    <property type="entry name" value="P-loop_NTPase"/>
</dbReference>
<evidence type="ECO:0000313" key="22">
    <source>
        <dbReference type="EMBL" id="PNR95002.1"/>
    </source>
</evidence>
<keyword evidence="6 18" id="KW-0227">DNA damage</keyword>
<dbReference type="GO" id="GO:0005737">
    <property type="term" value="C:cytoplasm"/>
    <property type="evidence" value="ECO:0007669"/>
    <property type="project" value="UniProtKB-SubCell"/>
</dbReference>
<dbReference type="PROSITE" id="PS00211">
    <property type="entry name" value="ABC_TRANSPORTER_1"/>
    <property type="match status" value="1"/>
</dbReference>
<evidence type="ECO:0000256" key="9">
    <source>
        <dbReference type="ARBA" id="ARBA00022833"/>
    </source>
</evidence>
<feature type="binding site" evidence="18">
    <location>
        <begin position="33"/>
        <end position="40"/>
    </location>
    <ligand>
        <name>ATP</name>
        <dbReference type="ChEBI" id="CHEBI:30616"/>
    </ligand>
</feature>
<evidence type="ECO:0000256" key="12">
    <source>
        <dbReference type="ARBA" id="ARBA00023004"/>
    </source>
</evidence>
<keyword evidence="3 18" id="KW-0479">Metal-binding</keyword>
<keyword evidence="11 18" id="KW-0267">Excision nuclease</keyword>
<dbReference type="GO" id="GO:0009055">
    <property type="term" value="F:electron transfer activity"/>
    <property type="evidence" value="ECO:0007669"/>
    <property type="project" value="InterPro"/>
</dbReference>